<dbReference type="EMBL" id="KN833188">
    <property type="protein sequence ID" value="KIM71914.1"/>
    <property type="molecule type" value="Genomic_DNA"/>
</dbReference>
<dbReference type="InParanoid" id="A0A0C3EV63"/>
<accession>A0A0C3EV63</accession>
<proteinExistence type="predicted"/>
<evidence type="ECO:0000313" key="3">
    <source>
        <dbReference type="Proteomes" id="UP000054166"/>
    </source>
</evidence>
<evidence type="ECO:0000313" key="2">
    <source>
        <dbReference type="EMBL" id="KIM71914.1"/>
    </source>
</evidence>
<name>A0A0C3EV63_PILCF</name>
<protein>
    <submittedName>
        <fullName evidence="2">Uncharacterized protein</fullName>
    </submittedName>
</protein>
<gene>
    <name evidence="2" type="ORF">PILCRDRAFT_16602</name>
</gene>
<organism evidence="2 3">
    <name type="scientific">Piloderma croceum (strain F 1598)</name>
    <dbReference type="NCBI Taxonomy" id="765440"/>
    <lineage>
        <taxon>Eukaryota</taxon>
        <taxon>Fungi</taxon>
        <taxon>Dikarya</taxon>
        <taxon>Basidiomycota</taxon>
        <taxon>Agaricomycotina</taxon>
        <taxon>Agaricomycetes</taxon>
        <taxon>Agaricomycetidae</taxon>
        <taxon>Atheliales</taxon>
        <taxon>Atheliaceae</taxon>
        <taxon>Piloderma</taxon>
    </lineage>
</organism>
<sequence>MPSQPIRACTPATGAPSNCIPAAYTPTASAFNKPGDVATKPAPIHSMHTNTVPADPISPKPKPAHSALTDTILTVPIGLPAASTCSTITPVENAAAVLSIHTSCT</sequence>
<evidence type="ECO:0000256" key="1">
    <source>
        <dbReference type="SAM" id="MobiDB-lite"/>
    </source>
</evidence>
<dbReference type="AlphaFoldDB" id="A0A0C3EV63"/>
<feature type="region of interest" description="Disordered" evidence="1">
    <location>
        <begin position="35"/>
        <end position="65"/>
    </location>
</feature>
<keyword evidence="3" id="KW-1185">Reference proteome</keyword>
<reference evidence="3" key="2">
    <citation type="submission" date="2015-01" db="EMBL/GenBank/DDBJ databases">
        <title>Evolutionary Origins and Diversification of the Mycorrhizal Mutualists.</title>
        <authorList>
            <consortium name="DOE Joint Genome Institute"/>
            <consortium name="Mycorrhizal Genomics Consortium"/>
            <person name="Kohler A."/>
            <person name="Kuo A."/>
            <person name="Nagy L.G."/>
            <person name="Floudas D."/>
            <person name="Copeland A."/>
            <person name="Barry K.W."/>
            <person name="Cichocki N."/>
            <person name="Veneault-Fourrey C."/>
            <person name="LaButti K."/>
            <person name="Lindquist E.A."/>
            <person name="Lipzen A."/>
            <person name="Lundell T."/>
            <person name="Morin E."/>
            <person name="Murat C."/>
            <person name="Riley R."/>
            <person name="Ohm R."/>
            <person name="Sun H."/>
            <person name="Tunlid A."/>
            <person name="Henrissat B."/>
            <person name="Grigoriev I.V."/>
            <person name="Hibbett D.S."/>
            <person name="Martin F."/>
        </authorList>
    </citation>
    <scope>NUCLEOTIDE SEQUENCE [LARGE SCALE GENOMIC DNA]</scope>
    <source>
        <strain evidence="3">F 1598</strain>
    </source>
</reference>
<dbReference type="Proteomes" id="UP000054166">
    <property type="component" value="Unassembled WGS sequence"/>
</dbReference>
<reference evidence="2 3" key="1">
    <citation type="submission" date="2014-04" db="EMBL/GenBank/DDBJ databases">
        <authorList>
            <consortium name="DOE Joint Genome Institute"/>
            <person name="Kuo A."/>
            <person name="Tarkka M."/>
            <person name="Buscot F."/>
            <person name="Kohler A."/>
            <person name="Nagy L.G."/>
            <person name="Floudas D."/>
            <person name="Copeland A."/>
            <person name="Barry K.W."/>
            <person name="Cichocki N."/>
            <person name="Veneault-Fourrey C."/>
            <person name="LaButti K."/>
            <person name="Lindquist E.A."/>
            <person name="Lipzen A."/>
            <person name="Lundell T."/>
            <person name="Morin E."/>
            <person name="Murat C."/>
            <person name="Sun H."/>
            <person name="Tunlid A."/>
            <person name="Henrissat B."/>
            <person name="Grigoriev I.V."/>
            <person name="Hibbett D.S."/>
            <person name="Martin F."/>
            <person name="Nordberg H.P."/>
            <person name="Cantor M.N."/>
            <person name="Hua S.X."/>
        </authorList>
    </citation>
    <scope>NUCLEOTIDE SEQUENCE [LARGE SCALE GENOMIC DNA]</scope>
    <source>
        <strain evidence="2 3">F 1598</strain>
    </source>
</reference>
<dbReference type="HOGENOM" id="CLU_2237635_0_0_1"/>